<evidence type="ECO:0000313" key="4">
    <source>
        <dbReference type="Proteomes" id="UP000325161"/>
    </source>
</evidence>
<dbReference type="AlphaFoldDB" id="A0A5C0AU31"/>
<dbReference type="Pfam" id="PF07235">
    <property type="entry name" value="DUF1427"/>
    <property type="match status" value="1"/>
</dbReference>
<accession>A0A5C0AU31</accession>
<dbReference type="KEGG" id="pacr:FXN63_04720"/>
<dbReference type="Proteomes" id="UP000325161">
    <property type="component" value="Chromosome"/>
</dbReference>
<sequence length="130" mass="13572">MKMYVLSLGAGLLVGVLYGLLNVRSPAPPIIALVGLLGILAGEQIPALVRHYLDKQPAATSWHEQVKPHMFGHLPGATIAAGDAAATPPDSPPWMQYVGEPASSDSQTDTNTPLKTDGKADAPIARDPNA</sequence>
<gene>
    <name evidence="3" type="ORF">FXN63_04720</name>
</gene>
<feature type="region of interest" description="Disordered" evidence="1">
    <location>
        <begin position="80"/>
        <end position="130"/>
    </location>
</feature>
<proteinExistence type="predicted"/>
<evidence type="ECO:0000256" key="1">
    <source>
        <dbReference type="SAM" id="MobiDB-lite"/>
    </source>
</evidence>
<keyword evidence="2" id="KW-0812">Transmembrane</keyword>
<dbReference type="EMBL" id="CP043046">
    <property type="protein sequence ID" value="QEI05216.1"/>
    <property type="molecule type" value="Genomic_DNA"/>
</dbReference>
<feature type="transmembrane region" description="Helical" evidence="2">
    <location>
        <begin position="29"/>
        <end position="49"/>
    </location>
</feature>
<protein>
    <submittedName>
        <fullName evidence="3">DUF1427 family protein</fullName>
    </submittedName>
</protein>
<dbReference type="NCBIfam" id="TIGR03510">
    <property type="entry name" value="XapX"/>
    <property type="match status" value="1"/>
</dbReference>
<dbReference type="InterPro" id="IPR020017">
    <property type="entry name" value="XapX_domain"/>
</dbReference>
<keyword evidence="2" id="KW-0472">Membrane</keyword>
<dbReference type="OrthoDB" id="4302993at2"/>
<keyword evidence="2" id="KW-1133">Transmembrane helix</keyword>
<reference evidence="3 4" key="1">
    <citation type="submission" date="2019-08" db="EMBL/GenBank/DDBJ databases">
        <title>Amphibian skin-associated Pigmentiphaga: genome sequence and occurrence across geography and hosts.</title>
        <authorList>
            <person name="Bletz M.C."/>
            <person name="Bunk B."/>
            <person name="Sproeer C."/>
            <person name="Biwer P."/>
            <person name="Reiter S."/>
            <person name="Rabemananjara F.C.E."/>
            <person name="Schulz S."/>
            <person name="Overmann J."/>
            <person name="Vences M."/>
        </authorList>
    </citation>
    <scope>NUCLEOTIDE SEQUENCE [LARGE SCALE GENOMIC DNA]</scope>
    <source>
        <strain evidence="3 4">Mada1488</strain>
    </source>
</reference>
<evidence type="ECO:0000313" key="3">
    <source>
        <dbReference type="EMBL" id="QEI05216.1"/>
    </source>
</evidence>
<keyword evidence="4" id="KW-1185">Reference proteome</keyword>
<evidence type="ECO:0000256" key="2">
    <source>
        <dbReference type="SAM" id="Phobius"/>
    </source>
</evidence>
<feature type="compositionally biased region" description="Polar residues" evidence="1">
    <location>
        <begin position="103"/>
        <end position="114"/>
    </location>
</feature>
<organism evidence="3 4">
    <name type="scientific">Pigmentiphaga aceris</name>
    <dbReference type="NCBI Taxonomy" id="1940612"/>
    <lineage>
        <taxon>Bacteria</taxon>
        <taxon>Pseudomonadati</taxon>
        <taxon>Pseudomonadota</taxon>
        <taxon>Betaproteobacteria</taxon>
        <taxon>Burkholderiales</taxon>
        <taxon>Alcaligenaceae</taxon>
        <taxon>Pigmentiphaga</taxon>
    </lineage>
</organism>
<dbReference type="InterPro" id="IPR009872">
    <property type="entry name" value="DUF1427"/>
</dbReference>
<name>A0A5C0AU31_9BURK</name>